<dbReference type="EMBL" id="CP089982">
    <property type="protein sequence ID" value="WXA94017.1"/>
    <property type="molecule type" value="Genomic_DNA"/>
</dbReference>
<dbReference type="PANTHER" id="PTHR30034">
    <property type="entry name" value="FLAGELLAR MOTOR SWITCH PROTEIN FLIM"/>
    <property type="match status" value="1"/>
</dbReference>
<keyword evidence="3" id="KW-0966">Cell projection</keyword>
<dbReference type="Proteomes" id="UP001379533">
    <property type="component" value="Chromosome"/>
</dbReference>
<evidence type="ECO:0000313" key="4">
    <source>
        <dbReference type="Proteomes" id="UP001379533"/>
    </source>
</evidence>
<dbReference type="InterPro" id="IPR001543">
    <property type="entry name" value="FliN-like_C"/>
</dbReference>
<dbReference type="Gene3D" id="2.30.330.10">
    <property type="entry name" value="SpoA-like"/>
    <property type="match status" value="1"/>
</dbReference>
<organism evidence="3 4">
    <name type="scientific">Pendulispora brunnea</name>
    <dbReference type="NCBI Taxonomy" id="2905690"/>
    <lineage>
        <taxon>Bacteria</taxon>
        <taxon>Pseudomonadati</taxon>
        <taxon>Myxococcota</taxon>
        <taxon>Myxococcia</taxon>
        <taxon>Myxococcales</taxon>
        <taxon>Sorangiineae</taxon>
        <taxon>Pendulisporaceae</taxon>
        <taxon>Pendulispora</taxon>
    </lineage>
</organism>
<dbReference type="PANTHER" id="PTHR30034:SF6">
    <property type="entry name" value="YOP PROTEINS TRANSLOCATION PROTEIN Q"/>
    <property type="match status" value="1"/>
</dbReference>
<sequence>MSRTVRRYPWDALDGMSARSLEAMRALRHLLDASGSIAAMQAALAEILDSRIEVRLRHVRDATRAGRTDPSAVTLGLEDDTGTVRAWLEVEGALAAQVVARALRRPLLRTSSLDPFSPPPATVYGAFAAVVVTTLRRGAGALPLRVRTMDAAMEDALFASFTVVLGDEAFLARVAFSPGDPLLSPRTEPPWDRAALARLGDIPLSMPIVASVSLSTVSEMKTLTPGAVWLPPPWSLSGPVILCAPRSDRGLSATLGADGKLVVGGSVEDLSMAREDNALVENAGDVPVVVRVEVGSAEMRAREWANLRAGDVITLGRPVGSSVILRVGGQEVARGELVDIEGELGVRILENQG</sequence>
<accession>A0ABZ2K5P6</accession>
<dbReference type="InterPro" id="IPR001172">
    <property type="entry name" value="FliN_T3SS_HrcQb"/>
</dbReference>
<name>A0ABZ2K5P6_9BACT</name>
<dbReference type="InterPro" id="IPR036429">
    <property type="entry name" value="SpoA-like_sf"/>
</dbReference>
<keyword evidence="3" id="KW-0969">Cilium</keyword>
<evidence type="ECO:0000313" key="3">
    <source>
        <dbReference type="EMBL" id="WXA94017.1"/>
    </source>
</evidence>
<evidence type="ECO:0000256" key="1">
    <source>
        <dbReference type="ARBA" id="ARBA00009226"/>
    </source>
</evidence>
<keyword evidence="3" id="KW-0282">Flagellum</keyword>
<feature type="domain" description="Flagellar motor switch protein FliN-like C-terminal" evidence="2">
    <location>
        <begin position="284"/>
        <end position="350"/>
    </location>
</feature>
<proteinExistence type="inferred from homology"/>
<evidence type="ECO:0000259" key="2">
    <source>
        <dbReference type="Pfam" id="PF01052"/>
    </source>
</evidence>
<dbReference type="SUPFAM" id="SSF101801">
    <property type="entry name" value="Surface presentation of antigens (SPOA)"/>
    <property type="match status" value="1"/>
</dbReference>
<dbReference type="PRINTS" id="PR00956">
    <property type="entry name" value="FLGMOTORFLIN"/>
</dbReference>
<keyword evidence="4" id="KW-1185">Reference proteome</keyword>
<gene>
    <name evidence="3" type="ORF">LZC95_47150</name>
</gene>
<reference evidence="3 4" key="1">
    <citation type="submission" date="2021-12" db="EMBL/GenBank/DDBJ databases">
        <title>Discovery of the Pendulisporaceae a myxobacterial family with distinct sporulation behavior and unique specialized metabolism.</title>
        <authorList>
            <person name="Garcia R."/>
            <person name="Popoff A."/>
            <person name="Bader C.D."/>
            <person name="Loehr J."/>
            <person name="Walesch S."/>
            <person name="Walt C."/>
            <person name="Boldt J."/>
            <person name="Bunk B."/>
            <person name="Haeckl F.J.F.P.J."/>
            <person name="Gunesch A.P."/>
            <person name="Birkelbach J."/>
            <person name="Nuebel U."/>
            <person name="Pietschmann T."/>
            <person name="Bach T."/>
            <person name="Mueller R."/>
        </authorList>
    </citation>
    <scope>NUCLEOTIDE SEQUENCE [LARGE SCALE GENOMIC DNA]</scope>
    <source>
        <strain evidence="3 4">MSr12523</strain>
    </source>
</reference>
<dbReference type="RefSeq" id="WP_394844621.1">
    <property type="nucleotide sequence ID" value="NZ_CP089982.1"/>
</dbReference>
<dbReference type="Pfam" id="PF01052">
    <property type="entry name" value="FliMN_C"/>
    <property type="match status" value="1"/>
</dbReference>
<protein>
    <submittedName>
        <fullName evidence="3">FliM/FliN family flagellar motor switch protein</fullName>
    </submittedName>
</protein>
<comment type="similarity">
    <text evidence="1">Belongs to the FliN/MopA/SpaO family.</text>
</comment>